<dbReference type="Proteomes" id="UP001216440">
    <property type="component" value="Chromosome"/>
</dbReference>
<keyword evidence="2" id="KW-1185">Reference proteome</keyword>
<name>A0ABY8K392_9ACTN</name>
<evidence type="ECO:0000313" key="2">
    <source>
        <dbReference type="Proteomes" id="UP001216440"/>
    </source>
</evidence>
<accession>A0ABY8K392</accession>
<evidence type="ECO:0000313" key="1">
    <source>
        <dbReference type="EMBL" id="WGD42752.1"/>
    </source>
</evidence>
<gene>
    <name evidence="1" type="ORF">PYS65_22850</name>
</gene>
<protein>
    <submittedName>
        <fullName evidence="1">Uncharacterized protein</fullName>
    </submittedName>
</protein>
<dbReference type="RefSeq" id="WP_279335803.1">
    <property type="nucleotide sequence ID" value="NZ_CP121682.1"/>
</dbReference>
<reference evidence="1 2" key="1">
    <citation type="submission" date="2023-03" db="EMBL/GenBank/DDBJ databases">
        <authorList>
            <person name="Mo P."/>
        </authorList>
    </citation>
    <scope>NUCLEOTIDE SEQUENCE [LARGE SCALE GENOMIC DNA]</scope>
    <source>
        <strain evidence="1 2">HUAS 5</strain>
    </source>
</reference>
<proteinExistence type="predicted"/>
<organism evidence="1 2">
    <name type="scientific">Streptomyces cathayae</name>
    <dbReference type="NCBI Taxonomy" id="3031124"/>
    <lineage>
        <taxon>Bacteria</taxon>
        <taxon>Bacillati</taxon>
        <taxon>Actinomycetota</taxon>
        <taxon>Actinomycetes</taxon>
        <taxon>Kitasatosporales</taxon>
        <taxon>Streptomycetaceae</taxon>
        <taxon>Streptomyces</taxon>
    </lineage>
</organism>
<sequence length="71" mass="7881">MSIDLADDDDIDPDIATDIIEPAAALFKELSEDDRRALAAIIVEVSELESDPVRKRSMLNLPEEIGLLEEE</sequence>
<dbReference type="EMBL" id="CP121682">
    <property type="protein sequence ID" value="WGD42752.1"/>
    <property type="molecule type" value="Genomic_DNA"/>
</dbReference>